<sequence>MRMASVIEGTTLVTLLFIAVPLKHLLGFSVAVAIMGPVHGVAFVFYAWTLIQTVSGGDFRGLEIARMIVAAFVPFGGFFNDRMLAQRQATRQSSI</sequence>
<comment type="subcellular location">
    <subcellularLocation>
        <location evidence="1">Cell membrane</location>
        <topology evidence="1">Multi-pass membrane protein</topology>
    </subcellularLocation>
</comment>
<proteinExistence type="predicted"/>
<reference evidence="8 9" key="1">
    <citation type="submission" date="2019-12" db="EMBL/GenBank/DDBJ databases">
        <title>Rhizobium genotypes associated with high levels of biological nitrogen fixation by grain legumes in a temperate-maritime cropping system.</title>
        <authorList>
            <person name="Maluk M."/>
            <person name="Francesc Ferrando Molina F."/>
            <person name="Lopez Del Egido L."/>
            <person name="Lafos M."/>
            <person name="Langarica-Fuentes A."/>
            <person name="Gebre Yohannes G."/>
            <person name="Young M.W."/>
            <person name="Martin P."/>
            <person name="Gantlett R."/>
            <person name="Kenicer G."/>
            <person name="Hawes C."/>
            <person name="Begg G.S."/>
            <person name="Quilliam R.S."/>
            <person name="Squire G.R."/>
            <person name="Poole P.S."/>
            <person name="Young P.W."/>
            <person name="Iannetta P.M."/>
            <person name="James E.K."/>
        </authorList>
    </citation>
    <scope>NUCLEOTIDE SEQUENCE [LARGE SCALE GENOMIC DNA]</scope>
    <source>
        <strain evidence="8 9">JHI1118</strain>
    </source>
</reference>
<protein>
    <submittedName>
        <fullName evidence="8">DUF3817 domain-containing protein</fullName>
    </submittedName>
</protein>
<dbReference type="InterPro" id="IPR023845">
    <property type="entry name" value="DUF3817_TM"/>
</dbReference>
<dbReference type="AlphaFoldDB" id="A0A6L9UL13"/>
<evidence type="ECO:0000256" key="4">
    <source>
        <dbReference type="ARBA" id="ARBA00022989"/>
    </source>
</evidence>
<accession>A0A6L9UL13</accession>
<evidence type="ECO:0000259" key="7">
    <source>
        <dbReference type="Pfam" id="PF12823"/>
    </source>
</evidence>
<evidence type="ECO:0000256" key="5">
    <source>
        <dbReference type="ARBA" id="ARBA00023136"/>
    </source>
</evidence>
<organism evidence="8 9">
    <name type="scientific">Rhizobium lusitanum</name>
    <dbReference type="NCBI Taxonomy" id="293958"/>
    <lineage>
        <taxon>Bacteria</taxon>
        <taxon>Pseudomonadati</taxon>
        <taxon>Pseudomonadota</taxon>
        <taxon>Alphaproteobacteria</taxon>
        <taxon>Hyphomicrobiales</taxon>
        <taxon>Rhizobiaceae</taxon>
        <taxon>Rhizobium/Agrobacterium group</taxon>
        <taxon>Rhizobium</taxon>
    </lineage>
</organism>
<dbReference type="GO" id="GO:0005886">
    <property type="term" value="C:plasma membrane"/>
    <property type="evidence" value="ECO:0007669"/>
    <property type="project" value="UniProtKB-SubCell"/>
</dbReference>
<comment type="caution">
    <text evidence="8">The sequence shown here is derived from an EMBL/GenBank/DDBJ whole genome shotgun (WGS) entry which is preliminary data.</text>
</comment>
<keyword evidence="3 6" id="KW-0812">Transmembrane</keyword>
<evidence type="ECO:0000256" key="2">
    <source>
        <dbReference type="ARBA" id="ARBA00022475"/>
    </source>
</evidence>
<keyword evidence="4 6" id="KW-1133">Transmembrane helix</keyword>
<gene>
    <name evidence="8" type="ORF">GR212_35440</name>
</gene>
<dbReference type="EMBL" id="WUEY01000041">
    <property type="protein sequence ID" value="NEI74836.1"/>
    <property type="molecule type" value="Genomic_DNA"/>
</dbReference>
<feature type="transmembrane region" description="Helical" evidence="6">
    <location>
        <begin position="64"/>
        <end position="81"/>
    </location>
</feature>
<name>A0A6L9UL13_9HYPH</name>
<dbReference type="NCBIfam" id="TIGR03954">
    <property type="entry name" value="integ_memb_HG"/>
    <property type="match status" value="1"/>
</dbReference>
<evidence type="ECO:0000256" key="3">
    <source>
        <dbReference type="ARBA" id="ARBA00022692"/>
    </source>
</evidence>
<dbReference type="PANTHER" id="PTHR40077:SF1">
    <property type="entry name" value="MEMBRANE PROTEIN"/>
    <property type="match status" value="1"/>
</dbReference>
<evidence type="ECO:0000313" key="8">
    <source>
        <dbReference type="EMBL" id="NEI74836.1"/>
    </source>
</evidence>
<dbReference type="PANTHER" id="PTHR40077">
    <property type="entry name" value="MEMBRANE PROTEIN-RELATED"/>
    <property type="match status" value="1"/>
</dbReference>
<keyword evidence="5 6" id="KW-0472">Membrane</keyword>
<evidence type="ECO:0000313" key="9">
    <source>
        <dbReference type="Proteomes" id="UP000483035"/>
    </source>
</evidence>
<evidence type="ECO:0000256" key="6">
    <source>
        <dbReference type="SAM" id="Phobius"/>
    </source>
</evidence>
<dbReference type="Pfam" id="PF12823">
    <property type="entry name" value="DUF3817"/>
    <property type="match status" value="1"/>
</dbReference>
<keyword evidence="2" id="KW-1003">Cell membrane</keyword>
<dbReference type="Proteomes" id="UP000483035">
    <property type="component" value="Unassembled WGS sequence"/>
</dbReference>
<feature type="domain" description="DUF3817" evidence="7">
    <location>
        <begin position="2"/>
        <end position="84"/>
    </location>
</feature>
<evidence type="ECO:0000256" key="1">
    <source>
        <dbReference type="ARBA" id="ARBA00004651"/>
    </source>
</evidence>